<evidence type="ECO:0000313" key="3">
    <source>
        <dbReference type="Proteomes" id="UP000237347"/>
    </source>
</evidence>
<gene>
    <name evidence="2" type="ORF">CFP56_037419</name>
</gene>
<organism evidence="2 3">
    <name type="scientific">Quercus suber</name>
    <name type="common">Cork oak</name>
    <dbReference type="NCBI Taxonomy" id="58331"/>
    <lineage>
        <taxon>Eukaryota</taxon>
        <taxon>Viridiplantae</taxon>
        <taxon>Streptophyta</taxon>
        <taxon>Embryophyta</taxon>
        <taxon>Tracheophyta</taxon>
        <taxon>Spermatophyta</taxon>
        <taxon>Magnoliopsida</taxon>
        <taxon>eudicotyledons</taxon>
        <taxon>Gunneridae</taxon>
        <taxon>Pentapetalae</taxon>
        <taxon>rosids</taxon>
        <taxon>fabids</taxon>
        <taxon>Fagales</taxon>
        <taxon>Fagaceae</taxon>
        <taxon>Quercus</taxon>
    </lineage>
</organism>
<sequence>MSSSNQNEASEQEIIPFNHGSPSQILRPSFEPQTDETVHHASNFVIIEGGGATNVGKNRGLGKAKGINAGDVYDGNYGPFEFSHKE</sequence>
<comment type="caution">
    <text evidence="2">The sequence shown here is derived from an EMBL/GenBank/DDBJ whole genome shotgun (WGS) entry which is preliminary data.</text>
</comment>
<dbReference type="Proteomes" id="UP000237347">
    <property type="component" value="Unassembled WGS sequence"/>
</dbReference>
<feature type="region of interest" description="Disordered" evidence="1">
    <location>
        <begin position="1"/>
        <end position="38"/>
    </location>
</feature>
<accession>A0AAW0LPZ7</accession>
<proteinExistence type="predicted"/>
<dbReference type="AlphaFoldDB" id="A0AAW0LPZ7"/>
<feature type="compositionally biased region" description="Low complexity" evidence="1">
    <location>
        <begin position="1"/>
        <end position="13"/>
    </location>
</feature>
<keyword evidence="3" id="KW-1185">Reference proteome</keyword>
<dbReference type="EMBL" id="PKMF04000070">
    <property type="protein sequence ID" value="KAK7852989.1"/>
    <property type="molecule type" value="Genomic_DNA"/>
</dbReference>
<protein>
    <submittedName>
        <fullName evidence="2">Uncharacterized protein</fullName>
    </submittedName>
</protein>
<evidence type="ECO:0000313" key="2">
    <source>
        <dbReference type="EMBL" id="KAK7852989.1"/>
    </source>
</evidence>
<reference evidence="2 3" key="1">
    <citation type="journal article" date="2018" name="Sci. Data">
        <title>The draft genome sequence of cork oak.</title>
        <authorList>
            <person name="Ramos A.M."/>
            <person name="Usie A."/>
            <person name="Barbosa P."/>
            <person name="Barros P.M."/>
            <person name="Capote T."/>
            <person name="Chaves I."/>
            <person name="Simoes F."/>
            <person name="Abreu I."/>
            <person name="Carrasquinho I."/>
            <person name="Faro C."/>
            <person name="Guimaraes J.B."/>
            <person name="Mendonca D."/>
            <person name="Nobrega F."/>
            <person name="Rodrigues L."/>
            <person name="Saibo N.J.M."/>
            <person name="Varela M.C."/>
            <person name="Egas C."/>
            <person name="Matos J."/>
            <person name="Miguel C.M."/>
            <person name="Oliveira M.M."/>
            <person name="Ricardo C.P."/>
            <person name="Goncalves S."/>
        </authorList>
    </citation>
    <scope>NUCLEOTIDE SEQUENCE [LARGE SCALE GENOMIC DNA]</scope>
    <source>
        <strain evidence="3">cv. HL8</strain>
    </source>
</reference>
<evidence type="ECO:0000256" key="1">
    <source>
        <dbReference type="SAM" id="MobiDB-lite"/>
    </source>
</evidence>
<name>A0AAW0LPZ7_QUESU</name>